<dbReference type="RefSeq" id="XP_040762312.1">
    <property type="nucleotide sequence ID" value="XM_040901841.1"/>
</dbReference>
<evidence type="ECO:0000259" key="6">
    <source>
        <dbReference type="Pfam" id="PF00753"/>
    </source>
</evidence>
<keyword evidence="3" id="KW-0479">Metal-binding</keyword>
<protein>
    <recommendedName>
        <fullName evidence="6">Metallo-beta-lactamase domain-containing protein</fullName>
    </recommendedName>
</protein>
<sequence length="250" mass="27579">MLRHSCNGDTFIFDLGIRRDWEEALPPVLTDKVRRSAKVVVPQNVTQSLQKGRYDRSQVKHICLSHIHLDHLCNPASFANATFIVGENTRDLLTPGHPADPEAEFRSDLLPTARTRYISPTTEDMRPIGPFSRTLDVYGDGSLYIVDTPGQLPGHSSLGVLARTSADGGWIFLAGDAAGDWRLLVGETGIADHEHLGCVHTDKNIAAATIEQVKVLMKMPRVRVLIVHDVPWYEDNKDGPAFLPGSIESL</sequence>
<comment type="cofactor">
    <cofactor evidence="1">
        <name>Zn(2+)</name>
        <dbReference type="ChEBI" id="CHEBI:29105"/>
    </cofactor>
</comment>
<evidence type="ECO:0000256" key="3">
    <source>
        <dbReference type="ARBA" id="ARBA00022723"/>
    </source>
</evidence>
<keyword evidence="4" id="KW-0378">Hydrolase</keyword>
<name>A0A165DCQ6_9APHY</name>
<dbReference type="PANTHER" id="PTHR42978:SF2">
    <property type="entry name" value="102 KBASES UNSTABLE REGION: FROM 1 TO 119443"/>
    <property type="match status" value="1"/>
</dbReference>
<reference evidence="7 8" key="1">
    <citation type="journal article" date="2016" name="Mol. Biol. Evol.">
        <title>Comparative Genomics of Early-Diverging Mushroom-Forming Fungi Provides Insights into the Origins of Lignocellulose Decay Capabilities.</title>
        <authorList>
            <person name="Nagy L.G."/>
            <person name="Riley R."/>
            <person name="Tritt A."/>
            <person name="Adam C."/>
            <person name="Daum C."/>
            <person name="Floudas D."/>
            <person name="Sun H."/>
            <person name="Yadav J.S."/>
            <person name="Pangilinan J."/>
            <person name="Larsson K.H."/>
            <person name="Matsuura K."/>
            <person name="Barry K."/>
            <person name="Labutti K."/>
            <person name="Kuo R."/>
            <person name="Ohm R.A."/>
            <person name="Bhattacharya S.S."/>
            <person name="Shirouzu T."/>
            <person name="Yoshinaga Y."/>
            <person name="Martin F.M."/>
            <person name="Grigoriev I.V."/>
            <person name="Hibbett D.S."/>
        </authorList>
    </citation>
    <scope>NUCLEOTIDE SEQUENCE [LARGE SCALE GENOMIC DNA]</scope>
    <source>
        <strain evidence="7 8">93-53</strain>
    </source>
</reference>
<evidence type="ECO:0000256" key="1">
    <source>
        <dbReference type="ARBA" id="ARBA00001947"/>
    </source>
</evidence>
<dbReference type="CDD" id="cd07730">
    <property type="entry name" value="metallo-hydrolase-like_MBL-fold"/>
    <property type="match status" value="1"/>
</dbReference>
<dbReference type="InParanoid" id="A0A165DCQ6"/>
<dbReference type="GO" id="GO:0046872">
    <property type="term" value="F:metal ion binding"/>
    <property type="evidence" value="ECO:0007669"/>
    <property type="project" value="UniProtKB-KW"/>
</dbReference>
<dbReference type="GeneID" id="63818872"/>
<proteinExistence type="inferred from homology"/>
<dbReference type="AlphaFoldDB" id="A0A165DCQ6"/>
<dbReference type="PANTHER" id="PTHR42978">
    <property type="entry name" value="QUORUM-QUENCHING LACTONASE YTNP-RELATED-RELATED"/>
    <property type="match status" value="1"/>
</dbReference>
<evidence type="ECO:0000313" key="8">
    <source>
        <dbReference type="Proteomes" id="UP000076871"/>
    </source>
</evidence>
<dbReference type="OrthoDB" id="10250730at2759"/>
<gene>
    <name evidence="7" type="ORF">LAESUDRAFT_286505</name>
</gene>
<evidence type="ECO:0000256" key="4">
    <source>
        <dbReference type="ARBA" id="ARBA00022801"/>
    </source>
</evidence>
<organism evidence="7 8">
    <name type="scientific">Laetiporus sulphureus 93-53</name>
    <dbReference type="NCBI Taxonomy" id="1314785"/>
    <lineage>
        <taxon>Eukaryota</taxon>
        <taxon>Fungi</taxon>
        <taxon>Dikarya</taxon>
        <taxon>Basidiomycota</taxon>
        <taxon>Agaricomycotina</taxon>
        <taxon>Agaricomycetes</taxon>
        <taxon>Polyporales</taxon>
        <taxon>Laetiporus</taxon>
    </lineage>
</organism>
<feature type="domain" description="Metallo-beta-lactamase" evidence="6">
    <location>
        <begin position="8"/>
        <end position="159"/>
    </location>
</feature>
<dbReference type="SUPFAM" id="SSF56281">
    <property type="entry name" value="Metallo-hydrolase/oxidoreductase"/>
    <property type="match status" value="1"/>
</dbReference>
<dbReference type="InterPro" id="IPR051013">
    <property type="entry name" value="MBL_superfamily_lactonases"/>
</dbReference>
<dbReference type="Pfam" id="PF00753">
    <property type="entry name" value="Lactamase_B"/>
    <property type="match status" value="1"/>
</dbReference>
<evidence type="ECO:0000313" key="7">
    <source>
        <dbReference type="EMBL" id="KZT04572.1"/>
    </source>
</evidence>
<dbReference type="EMBL" id="KV427635">
    <property type="protein sequence ID" value="KZT04572.1"/>
    <property type="molecule type" value="Genomic_DNA"/>
</dbReference>
<accession>A0A165DCQ6</accession>
<evidence type="ECO:0000256" key="5">
    <source>
        <dbReference type="ARBA" id="ARBA00022833"/>
    </source>
</evidence>
<dbReference type="Proteomes" id="UP000076871">
    <property type="component" value="Unassembled WGS sequence"/>
</dbReference>
<keyword evidence="5" id="KW-0862">Zinc</keyword>
<dbReference type="GO" id="GO:0016787">
    <property type="term" value="F:hydrolase activity"/>
    <property type="evidence" value="ECO:0007669"/>
    <property type="project" value="UniProtKB-KW"/>
</dbReference>
<dbReference type="STRING" id="1314785.A0A165DCQ6"/>
<dbReference type="Gene3D" id="3.60.15.10">
    <property type="entry name" value="Ribonuclease Z/Hydroxyacylglutathione hydrolase-like"/>
    <property type="match status" value="1"/>
</dbReference>
<dbReference type="InterPro" id="IPR001279">
    <property type="entry name" value="Metallo-B-lactamas"/>
</dbReference>
<comment type="similarity">
    <text evidence="2">Belongs to the metallo-beta-lactamase superfamily.</text>
</comment>
<keyword evidence="8" id="KW-1185">Reference proteome</keyword>
<evidence type="ECO:0000256" key="2">
    <source>
        <dbReference type="ARBA" id="ARBA00007749"/>
    </source>
</evidence>
<dbReference type="InterPro" id="IPR036866">
    <property type="entry name" value="RibonucZ/Hydroxyglut_hydro"/>
</dbReference>